<keyword evidence="1" id="KW-0175">Coiled coil</keyword>
<evidence type="ECO:0000256" key="3">
    <source>
        <dbReference type="SAM" id="SignalP"/>
    </source>
</evidence>
<feature type="chain" id="PRO_5045088718" evidence="3">
    <location>
        <begin position="23"/>
        <end position="120"/>
    </location>
</feature>
<feature type="coiled-coil region" evidence="1">
    <location>
        <begin position="54"/>
        <end position="81"/>
    </location>
</feature>
<protein>
    <submittedName>
        <fullName evidence="4">Uncharacterized protein</fullName>
    </submittedName>
</protein>
<dbReference type="EMBL" id="JACXAJ010000005">
    <property type="protein sequence ID" value="MBD1397932.1"/>
    <property type="molecule type" value="Genomic_DNA"/>
</dbReference>
<accession>A0ABR7XI28</accession>
<feature type="compositionally biased region" description="Acidic residues" evidence="2">
    <location>
        <begin position="109"/>
        <end position="120"/>
    </location>
</feature>
<feature type="region of interest" description="Disordered" evidence="2">
    <location>
        <begin position="97"/>
        <end position="120"/>
    </location>
</feature>
<keyword evidence="5" id="KW-1185">Reference proteome</keyword>
<gene>
    <name evidence="4" type="ORF">H9Q13_12210</name>
</gene>
<feature type="signal peptide" evidence="3">
    <location>
        <begin position="1"/>
        <end position="22"/>
    </location>
</feature>
<dbReference type="RefSeq" id="WP_191184083.1">
    <property type="nucleotide sequence ID" value="NZ_JACXAJ010000005.1"/>
</dbReference>
<keyword evidence="3" id="KW-0732">Signal</keyword>
<organism evidence="4 5">
    <name type="scientific">Pontibacter aquaedesilientis</name>
    <dbReference type="NCBI Taxonomy" id="2766980"/>
    <lineage>
        <taxon>Bacteria</taxon>
        <taxon>Pseudomonadati</taxon>
        <taxon>Bacteroidota</taxon>
        <taxon>Cytophagia</taxon>
        <taxon>Cytophagales</taxon>
        <taxon>Hymenobacteraceae</taxon>
        <taxon>Pontibacter</taxon>
    </lineage>
</organism>
<dbReference type="Proteomes" id="UP000625551">
    <property type="component" value="Unassembled WGS sequence"/>
</dbReference>
<evidence type="ECO:0000256" key="1">
    <source>
        <dbReference type="SAM" id="Coils"/>
    </source>
</evidence>
<reference evidence="4 5" key="1">
    <citation type="submission" date="2020-09" db="EMBL/GenBank/DDBJ databases">
        <title>Genome sequencing and assembly of Pontibacter sp.</title>
        <authorList>
            <person name="Chhetri G."/>
        </authorList>
    </citation>
    <scope>NUCLEOTIDE SEQUENCE [LARGE SCALE GENOMIC DNA]</scope>
    <source>
        <strain evidence="4 5">JH31</strain>
    </source>
</reference>
<comment type="caution">
    <text evidence="4">The sequence shown here is derived from an EMBL/GenBank/DDBJ whole genome shotgun (WGS) entry which is preliminary data.</text>
</comment>
<evidence type="ECO:0000256" key="2">
    <source>
        <dbReference type="SAM" id="MobiDB-lite"/>
    </source>
</evidence>
<evidence type="ECO:0000313" key="4">
    <source>
        <dbReference type="EMBL" id="MBD1397932.1"/>
    </source>
</evidence>
<name>A0ABR7XI28_9BACT</name>
<dbReference type="PROSITE" id="PS51257">
    <property type="entry name" value="PROKAR_LIPOPROTEIN"/>
    <property type="match status" value="1"/>
</dbReference>
<sequence length="120" mass="14145">MKFYKSIKTLALVGLMAAFVMACSSDTRHSANKEFEEFSTWVDTTSKRAETATEEEWNEMQAEYNRRAKELEKRSADWDDKSKAEWEEVQTRWQETMGKTETRFRATEVELDPETEVDQN</sequence>
<feature type="compositionally biased region" description="Basic and acidic residues" evidence="2">
    <location>
        <begin position="98"/>
        <end position="108"/>
    </location>
</feature>
<evidence type="ECO:0000313" key="5">
    <source>
        <dbReference type="Proteomes" id="UP000625551"/>
    </source>
</evidence>
<proteinExistence type="predicted"/>